<organism evidence="3 4">
    <name type="scientific">Sorangium cellulosum (strain So ce56)</name>
    <name type="common">Polyangium cellulosum (strain So ce56)</name>
    <dbReference type="NCBI Taxonomy" id="448385"/>
    <lineage>
        <taxon>Bacteria</taxon>
        <taxon>Pseudomonadati</taxon>
        <taxon>Myxococcota</taxon>
        <taxon>Polyangia</taxon>
        <taxon>Polyangiales</taxon>
        <taxon>Polyangiaceae</taxon>
        <taxon>Sorangium</taxon>
    </lineage>
</organism>
<dbReference type="RefSeq" id="WP_012240504.1">
    <property type="nucleotide sequence ID" value="NC_010162.1"/>
</dbReference>
<evidence type="ECO:0000313" key="4">
    <source>
        <dbReference type="Proteomes" id="UP000002139"/>
    </source>
</evidence>
<feature type="signal peptide" evidence="2">
    <location>
        <begin position="1"/>
        <end position="26"/>
    </location>
</feature>
<reference evidence="3 4" key="1">
    <citation type="journal article" date="2007" name="Nat. Biotechnol.">
        <title>Complete genome sequence of the myxobacterium Sorangium cellulosum.</title>
        <authorList>
            <person name="Schneiker S."/>
            <person name="Perlova O."/>
            <person name="Kaiser O."/>
            <person name="Gerth K."/>
            <person name="Alici A."/>
            <person name="Altmeyer M.O."/>
            <person name="Bartels D."/>
            <person name="Bekel T."/>
            <person name="Beyer S."/>
            <person name="Bode E."/>
            <person name="Bode H.B."/>
            <person name="Bolten C.J."/>
            <person name="Choudhuri J.V."/>
            <person name="Doss S."/>
            <person name="Elnakady Y.A."/>
            <person name="Frank B."/>
            <person name="Gaigalat L."/>
            <person name="Goesmann A."/>
            <person name="Groeger C."/>
            <person name="Gross F."/>
            <person name="Jelsbak L."/>
            <person name="Jelsbak L."/>
            <person name="Kalinowski J."/>
            <person name="Kegler C."/>
            <person name="Knauber T."/>
            <person name="Konietzny S."/>
            <person name="Kopp M."/>
            <person name="Krause L."/>
            <person name="Krug D."/>
            <person name="Linke B."/>
            <person name="Mahmud T."/>
            <person name="Martinez-Arias R."/>
            <person name="McHardy A.C."/>
            <person name="Merai M."/>
            <person name="Meyer F."/>
            <person name="Mormann S."/>
            <person name="Munoz-Dorado J."/>
            <person name="Perez J."/>
            <person name="Pradella S."/>
            <person name="Rachid S."/>
            <person name="Raddatz G."/>
            <person name="Rosenau F."/>
            <person name="Rueckert C."/>
            <person name="Sasse F."/>
            <person name="Scharfe M."/>
            <person name="Schuster S.C."/>
            <person name="Suen G."/>
            <person name="Treuner-Lange A."/>
            <person name="Velicer G.J."/>
            <person name="Vorholter F.-J."/>
            <person name="Weissman K.J."/>
            <person name="Welch R.D."/>
            <person name="Wenzel S.C."/>
            <person name="Whitworth D.E."/>
            <person name="Wilhelm S."/>
            <person name="Wittmann C."/>
            <person name="Bloecker H."/>
            <person name="Puehler A."/>
            <person name="Mueller R."/>
        </authorList>
    </citation>
    <scope>NUCLEOTIDE SEQUENCE [LARGE SCALE GENOMIC DNA]</scope>
    <source>
        <strain evidence="4">So ce56</strain>
    </source>
</reference>
<proteinExistence type="predicted"/>
<dbReference type="HOGENOM" id="CLU_605337_0_0_7"/>
<evidence type="ECO:0000256" key="2">
    <source>
        <dbReference type="SAM" id="SignalP"/>
    </source>
</evidence>
<dbReference type="Proteomes" id="UP000002139">
    <property type="component" value="Chromosome"/>
</dbReference>
<evidence type="ECO:0000313" key="3">
    <source>
        <dbReference type="EMBL" id="CAN98065.1"/>
    </source>
</evidence>
<feature type="compositionally biased region" description="Pro residues" evidence="1">
    <location>
        <begin position="34"/>
        <end position="45"/>
    </location>
</feature>
<protein>
    <submittedName>
        <fullName evidence="3">Secreted protein</fullName>
    </submittedName>
</protein>
<feature type="compositionally biased region" description="Low complexity" evidence="1">
    <location>
        <begin position="70"/>
        <end position="91"/>
    </location>
</feature>
<feature type="region of interest" description="Disordered" evidence="1">
    <location>
        <begin position="26"/>
        <end position="91"/>
    </location>
</feature>
<dbReference type="AlphaFoldDB" id="A9FFX9"/>
<dbReference type="STRING" id="448385.sce7895"/>
<keyword evidence="2" id="KW-0732">Signal</keyword>
<sequence length="452" mass="44749">MRGALLLRRAAALLSLALAAPAPALAQGAGQPSAPVPPGAPPAAPVRPAATAPGAATAPIPPAAAPPAAAPGAATAPSAPATPVPGAGAAVAPAQPGRAIAPVAPAASGAPIAPIAPLAPAGGAAIAPAATGRELVYLVPVGVTGSSGGAALARAGFGVLAGFGEVTDPTAWDVSAVIEAEVAAEDGLATLIGSSGTDDAAQTPTGTLRLSASFARLDFEGEGSSAYPPLILYVGGAVGRTRFSYLGPGPERRDKSLPPTYAPLELTAVPWSVGAAAVYVGEGGKKLAPTLEGQIKFDSRWTASADTLEWCEPAGDVVHGVDPVTQSPTFAPATRCRQEVLGAPMQSQELTIAAHAGLVDKVANATFRAALGARVAVALNDEAPADVRLSLRAPVHVTLARAPVGTEYRGLIRLMPALNVIRSSTGGTDVSGTIEIAFLGQRAMFADNYTDL</sequence>
<name>A9FFX9_SORC5</name>
<keyword evidence="4" id="KW-1185">Reference proteome</keyword>
<evidence type="ECO:0000256" key="1">
    <source>
        <dbReference type="SAM" id="MobiDB-lite"/>
    </source>
</evidence>
<dbReference type="KEGG" id="scl:sce7895"/>
<feature type="compositionally biased region" description="Low complexity" evidence="1">
    <location>
        <begin position="46"/>
        <end position="58"/>
    </location>
</feature>
<accession>A9FFX9</accession>
<dbReference type="EMBL" id="AM746676">
    <property type="protein sequence ID" value="CAN98065.1"/>
    <property type="molecule type" value="Genomic_DNA"/>
</dbReference>
<feature type="chain" id="PRO_5002738459" evidence="2">
    <location>
        <begin position="27"/>
        <end position="452"/>
    </location>
</feature>
<gene>
    <name evidence="3" type="ordered locus">sce7895</name>
</gene>
<feature type="compositionally biased region" description="Pro residues" evidence="1">
    <location>
        <begin position="59"/>
        <end position="69"/>
    </location>
</feature>